<feature type="compositionally biased region" description="Basic and acidic residues" evidence="1">
    <location>
        <begin position="12"/>
        <end position="28"/>
    </location>
</feature>
<proteinExistence type="predicted"/>
<name>A0ABN8Y7W5_RANTA</name>
<feature type="region of interest" description="Disordered" evidence="1">
    <location>
        <begin position="1"/>
        <end position="83"/>
    </location>
</feature>
<feature type="compositionally biased region" description="Basic residues" evidence="1">
    <location>
        <begin position="62"/>
        <end position="72"/>
    </location>
</feature>
<sequence length="105" mass="11444">MEWGLFTGSRKGRTEAEREAAPGREGHVRSGRRAGPRSRGSGEAPTAGPTRIRLPRGGSALRRGRVCLRQKGRPSIEDRSKAFLPRPPQAFNVLRLLGKSVFGPT</sequence>
<evidence type="ECO:0000313" key="3">
    <source>
        <dbReference type="Proteomes" id="UP001176941"/>
    </source>
</evidence>
<dbReference type="Proteomes" id="UP001176941">
    <property type="component" value="Chromosome 15"/>
</dbReference>
<reference evidence="2" key="1">
    <citation type="submission" date="2023-04" db="EMBL/GenBank/DDBJ databases">
        <authorList>
            <consortium name="ELIXIR-Norway"/>
        </authorList>
    </citation>
    <scope>NUCLEOTIDE SEQUENCE [LARGE SCALE GENOMIC DNA]</scope>
</reference>
<gene>
    <name evidence="2" type="ORF">MRATA1EN1_LOCUS6032</name>
</gene>
<accession>A0ABN8Y7W5</accession>
<protein>
    <submittedName>
        <fullName evidence="2">Uncharacterized protein</fullName>
    </submittedName>
</protein>
<keyword evidence="3" id="KW-1185">Reference proteome</keyword>
<evidence type="ECO:0000256" key="1">
    <source>
        <dbReference type="SAM" id="MobiDB-lite"/>
    </source>
</evidence>
<organism evidence="2 3">
    <name type="scientific">Rangifer tarandus platyrhynchus</name>
    <name type="common">Svalbard reindeer</name>
    <dbReference type="NCBI Taxonomy" id="3082113"/>
    <lineage>
        <taxon>Eukaryota</taxon>
        <taxon>Metazoa</taxon>
        <taxon>Chordata</taxon>
        <taxon>Craniata</taxon>
        <taxon>Vertebrata</taxon>
        <taxon>Euteleostomi</taxon>
        <taxon>Mammalia</taxon>
        <taxon>Eutheria</taxon>
        <taxon>Laurasiatheria</taxon>
        <taxon>Artiodactyla</taxon>
        <taxon>Ruminantia</taxon>
        <taxon>Pecora</taxon>
        <taxon>Cervidae</taxon>
        <taxon>Odocoileinae</taxon>
        <taxon>Rangifer</taxon>
    </lineage>
</organism>
<dbReference type="EMBL" id="OX459951">
    <property type="protein sequence ID" value="CAI9157070.1"/>
    <property type="molecule type" value="Genomic_DNA"/>
</dbReference>
<evidence type="ECO:0000313" key="2">
    <source>
        <dbReference type="EMBL" id="CAI9157070.1"/>
    </source>
</evidence>